<evidence type="ECO:0000313" key="2">
    <source>
        <dbReference type="EMBL" id="CQR37488.1"/>
    </source>
</evidence>
<keyword evidence="3" id="KW-1185">Reference proteome</keyword>
<evidence type="ECO:0000313" key="3">
    <source>
        <dbReference type="Proteomes" id="UP000078599"/>
    </source>
</evidence>
<dbReference type="Proteomes" id="UP000078599">
    <property type="component" value="Unassembled WGS sequence"/>
</dbReference>
<evidence type="ECO:0000256" key="1">
    <source>
        <dbReference type="SAM" id="MobiDB-lite"/>
    </source>
</evidence>
<comment type="caution">
    <text evidence="2">The sequence shown here is derived from an EMBL/GenBank/DDBJ whole genome shotgun (WGS) entry which is preliminary data.</text>
</comment>
<name>A0ABM9T8B3_THIA3</name>
<sequence length="65" mass="7258">MRTMHRKFPWLIALFWAAVVLLLVLDWRVSTPHDRFAEPPPLALGNGPAADAGHCSLDPVKPNSR</sequence>
<accession>A0ABM9T8B3</accession>
<protein>
    <submittedName>
        <fullName evidence="2">Uncharacterized protein</fullName>
    </submittedName>
</protein>
<proteinExistence type="predicted"/>
<dbReference type="RefSeq" id="WP_231836237.1">
    <property type="nucleotide sequence ID" value="NC_014145.1"/>
</dbReference>
<feature type="compositionally biased region" description="Low complexity" evidence="1">
    <location>
        <begin position="43"/>
        <end position="53"/>
    </location>
</feature>
<dbReference type="EMBL" id="CTRI01000029">
    <property type="protein sequence ID" value="CQR37488.1"/>
    <property type="molecule type" value="Genomic_DNA"/>
</dbReference>
<gene>
    <name evidence="2" type="ORF">THICB1_70181</name>
</gene>
<organism evidence="2 3">
    <name type="scientific">Thiomonas arsenitoxydans (strain DSM 22701 / CIP 110005 / 3As)</name>
    <dbReference type="NCBI Taxonomy" id="426114"/>
    <lineage>
        <taxon>Bacteria</taxon>
        <taxon>Pseudomonadati</taxon>
        <taxon>Pseudomonadota</taxon>
        <taxon>Betaproteobacteria</taxon>
        <taxon>Burkholderiales</taxon>
        <taxon>Thiomonas</taxon>
    </lineage>
</organism>
<feature type="region of interest" description="Disordered" evidence="1">
    <location>
        <begin position="38"/>
        <end position="65"/>
    </location>
</feature>
<reference evidence="2 3" key="1">
    <citation type="submission" date="2015-03" db="EMBL/GenBank/DDBJ databases">
        <authorList>
            <person name="Regsiter A."/>
            <person name="william w."/>
        </authorList>
    </citation>
    <scope>NUCLEOTIDE SEQUENCE [LARGE SCALE GENOMIC DNA]</scope>
    <source>
        <strain evidence="2 3">CB1</strain>
    </source>
</reference>